<feature type="compositionally biased region" description="Basic residues" evidence="1">
    <location>
        <begin position="1"/>
        <end position="21"/>
    </location>
</feature>
<proteinExistence type="predicted"/>
<comment type="caution">
    <text evidence="2">The sequence shown here is derived from an EMBL/GenBank/DDBJ whole genome shotgun (WGS) entry which is preliminary data.</text>
</comment>
<sequence>MVRKHNYQRLHQKLRKKRTNSKNKSDLLGDVTDGKKKNDNKIESRKELRIKKIEDRYGDFKKDEDVVDVDLMGANDE</sequence>
<evidence type="ECO:0000256" key="1">
    <source>
        <dbReference type="SAM" id="MobiDB-lite"/>
    </source>
</evidence>
<organism evidence="2 3">
    <name type="scientific">Gigaspora margarita</name>
    <dbReference type="NCBI Taxonomy" id="4874"/>
    <lineage>
        <taxon>Eukaryota</taxon>
        <taxon>Fungi</taxon>
        <taxon>Fungi incertae sedis</taxon>
        <taxon>Mucoromycota</taxon>
        <taxon>Glomeromycotina</taxon>
        <taxon>Glomeromycetes</taxon>
        <taxon>Diversisporales</taxon>
        <taxon>Gigasporaceae</taxon>
        <taxon>Gigaspora</taxon>
    </lineage>
</organism>
<evidence type="ECO:0000313" key="2">
    <source>
        <dbReference type="EMBL" id="KAF0554096.1"/>
    </source>
</evidence>
<keyword evidence="3" id="KW-1185">Reference proteome</keyword>
<dbReference type="EMBL" id="WTPW01000052">
    <property type="protein sequence ID" value="KAF0554096.1"/>
    <property type="molecule type" value="Genomic_DNA"/>
</dbReference>
<feature type="compositionally biased region" description="Basic and acidic residues" evidence="1">
    <location>
        <begin position="23"/>
        <end position="46"/>
    </location>
</feature>
<dbReference type="Proteomes" id="UP000439903">
    <property type="component" value="Unassembled WGS sequence"/>
</dbReference>
<name>A0A8H4EU81_GIGMA</name>
<gene>
    <name evidence="2" type="ORF">F8M41_019588</name>
</gene>
<dbReference type="AlphaFoldDB" id="A0A8H4EU81"/>
<reference evidence="2 3" key="1">
    <citation type="journal article" date="2019" name="Environ. Microbiol.">
        <title>At the nexus of three kingdoms: the genome of the mycorrhizal fungus Gigaspora margarita provides insights into plant, endobacterial and fungal interactions.</title>
        <authorList>
            <person name="Venice F."/>
            <person name="Ghignone S."/>
            <person name="Salvioli di Fossalunga A."/>
            <person name="Amselem J."/>
            <person name="Novero M."/>
            <person name="Xianan X."/>
            <person name="Sedzielewska Toro K."/>
            <person name="Morin E."/>
            <person name="Lipzen A."/>
            <person name="Grigoriev I.V."/>
            <person name="Henrissat B."/>
            <person name="Martin F.M."/>
            <person name="Bonfante P."/>
        </authorList>
    </citation>
    <scope>NUCLEOTIDE SEQUENCE [LARGE SCALE GENOMIC DNA]</scope>
    <source>
        <strain evidence="2 3">BEG34</strain>
    </source>
</reference>
<evidence type="ECO:0000313" key="3">
    <source>
        <dbReference type="Proteomes" id="UP000439903"/>
    </source>
</evidence>
<accession>A0A8H4EU81</accession>
<feature type="region of interest" description="Disordered" evidence="1">
    <location>
        <begin position="1"/>
        <end position="46"/>
    </location>
</feature>
<protein>
    <submittedName>
        <fullName evidence="2">Uncharacterized protein</fullName>
    </submittedName>
</protein>